<dbReference type="EMBL" id="JACHMN010000002">
    <property type="protein sequence ID" value="MBB5869231.1"/>
    <property type="molecule type" value="Genomic_DNA"/>
</dbReference>
<dbReference type="RefSeq" id="WP_184835724.1">
    <property type="nucleotide sequence ID" value="NZ_JACHMN010000002.1"/>
</dbReference>
<dbReference type="Proteomes" id="UP000587527">
    <property type="component" value="Unassembled WGS sequence"/>
</dbReference>
<protein>
    <recommendedName>
        <fullName evidence="3">Tetratricopeptide repeat protein</fullName>
    </recommendedName>
</protein>
<keyword evidence="2" id="KW-1185">Reference proteome</keyword>
<reference evidence="1 2" key="1">
    <citation type="submission" date="2020-08" db="EMBL/GenBank/DDBJ databases">
        <title>Sequencing the genomes of 1000 actinobacteria strains.</title>
        <authorList>
            <person name="Klenk H.-P."/>
        </authorList>
    </citation>
    <scope>NUCLEOTIDE SEQUENCE [LARGE SCALE GENOMIC DNA]</scope>
    <source>
        <strain evidence="1 2">DSM 45362</strain>
    </source>
</reference>
<name>A0A841BQZ0_9ACTN</name>
<evidence type="ECO:0000313" key="1">
    <source>
        <dbReference type="EMBL" id="MBB5869231.1"/>
    </source>
</evidence>
<gene>
    <name evidence="1" type="ORF">F4553_002610</name>
</gene>
<proteinExistence type="predicted"/>
<comment type="caution">
    <text evidence="1">The sequence shown here is derived from an EMBL/GenBank/DDBJ whole genome shotgun (WGS) entry which is preliminary data.</text>
</comment>
<accession>A0A841BQZ0</accession>
<dbReference type="AlphaFoldDB" id="A0A841BQZ0"/>
<evidence type="ECO:0008006" key="3">
    <source>
        <dbReference type="Google" id="ProtNLM"/>
    </source>
</evidence>
<sequence>MGGVSPSLRRSPPVDAVTLPATVNNAFSCSGPLDYWGAVRYSKRAGEVAEALAGLVRAGGADTARPLLERGIAGVLGALADADDAAGSLDDLLNRLLAAHAEACRLAPPEPLRLASWLVDVQFAGPWCPVQIGEYADPLTPDGLAAYRTEVRRRWAADPESLPARYAVEQLARQDRDVVMLVDVIGGDLQHPAQYGRLARALRDIGEVDAARQWAERGLAEHPDDPPGAGLRTFLARL</sequence>
<evidence type="ECO:0000313" key="2">
    <source>
        <dbReference type="Proteomes" id="UP000587527"/>
    </source>
</evidence>
<organism evidence="1 2">
    <name type="scientific">Allocatelliglobosispora scoriae</name>
    <dbReference type="NCBI Taxonomy" id="643052"/>
    <lineage>
        <taxon>Bacteria</taxon>
        <taxon>Bacillati</taxon>
        <taxon>Actinomycetota</taxon>
        <taxon>Actinomycetes</taxon>
        <taxon>Micromonosporales</taxon>
        <taxon>Micromonosporaceae</taxon>
        <taxon>Allocatelliglobosispora</taxon>
    </lineage>
</organism>